<proteinExistence type="inferred from homology"/>
<sequence>MASHKMSNPFNPSQAVPEQMIGFGAERVKGTSNGTALEKLVDEKGIIVRFVIGRSANRGDSLDREIDNENRQTKDFIILDGQVEAPEERPKKMKSFFTHAVDDWDAEFYAKVNDDVYVNVVDDWDAEFYAKVNDDVYVNVDALGAILATHLDKPRVYIGCMKSGEVFSEPKHKWYEPEWWKFGDKKSYFRHASGDMYVISKALAQFISINRAILRTYAHDDVSSGSWFIGLDVKHIDEGKFCCSCSKCGADGLRDTNAGNAEVSLSIEEKANGAATRVFKSAPASANVAEIPIELQNEKIDTGVPSVRSGEGFPFEGLGKGEKQLKRERRKQANRESARKSRLRKQAEVDELKTRYDSLYVENTALKTELDQLKENSEKLRLENAALMTLCIFDASEPIVFYFVDNFSTGEVEKYTGRAARRDGFLYQRSWSPPNSLKNNPDNSDTASAKLHHECESLENSNSETNHHLMKTSSGADPGAAG</sequence>
<evidence type="ECO:0000256" key="17">
    <source>
        <dbReference type="ARBA" id="ARBA00023242"/>
    </source>
</evidence>
<keyword evidence="6 18" id="KW-0328">Glycosyltransferase</keyword>
<dbReference type="AlphaFoldDB" id="A0A6A1UR93"/>
<dbReference type="GO" id="GO:0008378">
    <property type="term" value="F:galactosyltransferase activity"/>
    <property type="evidence" value="ECO:0007669"/>
    <property type="project" value="TreeGrafter"/>
</dbReference>
<dbReference type="InterPro" id="IPR002659">
    <property type="entry name" value="Glyco_trans_31"/>
</dbReference>
<keyword evidence="13" id="KW-0238">DNA-binding</keyword>
<feature type="compositionally biased region" description="Polar residues" evidence="19">
    <location>
        <begin position="430"/>
        <end position="447"/>
    </location>
</feature>
<dbReference type="GO" id="GO:0005634">
    <property type="term" value="C:nucleus"/>
    <property type="evidence" value="ECO:0007669"/>
    <property type="project" value="UniProtKB-SubCell"/>
</dbReference>
<dbReference type="EC" id="2.4.1.-" evidence="18"/>
<dbReference type="Gene3D" id="3.90.550.50">
    <property type="match status" value="1"/>
</dbReference>
<protein>
    <recommendedName>
        <fullName evidence="18">Hexosyltransferase</fullName>
        <ecNumber evidence="18">2.4.1.-</ecNumber>
    </recommendedName>
</protein>
<keyword evidence="12 18" id="KW-0333">Golgi apparatus</keyword>
<feature type="compositionally biased region" description="Basic and acidic residues" evidence="19">
    <location>
        <begin position="319"/>
        <end position="347"/>
    </location>
</feature>
<dbReference type="PANTHER" id="PTHR11214">
    <property type="entry name" value="BETA-1,3-N-ACETYLGLUCOSAMINYLTRANSFERASE"/>
    <property type="match status" value="1"/>
</dbReference>
<dbReference type="Pfam" id="PF01762">
    <property type="entry name" value="Galactosyl_T"/>
    <property type="match status" value="2"/>
</dbReference>
<dbReference type="Proteomes" id="UP000516437">
    <property type="component" value="Chromosome 8"/>
</dbReference>
<evidence type="ECO:0000259" key="20">
    <source>
        <dbReference type="PROSITE" id="PS50217"/>
    </source>
</evidence>
<evidence type="ECO:0000256" key="19">
    <source>
        <dbReference type="SAM" id="MobiDB-lite"/>
    </source>
</evidence>
<evidence type="ECO:0000256" key="14">
    <source>
        <dbReference type="ARBA" id="ARBA00023136"/>
    </source>
</evidence>
<evidence type="ECO:0000256" key="18">
    <source>
        <dbReference type="RuleBase" id="RU363063"/>
    </source>
</evidence>
<gene>
    <name evidence="21" type="ORF">CJ030_MR8G022209</name>
</gene>
<dbReference type="SUPFAM" id="SSF57959">
    <property type="entry name" value="Leucine zipper domain"/>
    <property type="match status" value="1"/>
</dbReference>
<dbReference type="EMBL" id="RXIC02000026">
    <property type="protein sequence ID" value="KAB1202801.1"/>
    <property type="molecule type" value="Genomic_DNA"/>
</dbReference>
<comment type="similarity">
    <text evidence="5 18">Belongs to the glycosyltransferase 31 family.</text>
</comment>
<dbReference type="InterPro" id="IPR046347">
    <property type="entry name" value="bZIP_sf"/>
</dbReference>
<evidence type="ECO:0000256" key="9">
    <source>
        <dbReference type="ARBA" id="ARBA00022968"/>
    </source>
</evidence>
<evidence type="ECO:0000256" key="5">
    <source>
        <dbReference type="ARBA" id="ARBA00008661"/>
    </source>
</evidence>
<dbReference type="PROSITE" id="PS00036">
    <property type="entry name" value="BZIP_BASIC"/>
    <property type="match status" value="1"/>
</dbReference>
<keyword evidence="15" id="KW-0804">Transcription</keyword>
<dbReference type="Gene3D" id="1.20.5.170">
    <property type="match status" value="1"/>
</dbReference>
<dbReference type="OrthoDB" id="1158011at2759"/>
<keyword evidence="14" id="KW-0472">Membrane</keyword>
<evidence type="ECO:0000256" key="8">
    <source>
        <dbReference type="ARBA" id="ARBA00022692"/>
    </source>
</evidence>
<evidence type="ECO:0000256" key="4">
    <source>
        <dbReference type="ARBA" id="ARBA00004922"/>
    </source>
</evidence>
<keyword evidence="10" id="KW-1133">Transmembrane helix</keyword>
<keyword evidence="8" id="KW-0812">Transmembrane</keyword>
<keyword evidence="16 18" id="KW-0464">Manganese</keyword>
<dbReference type="GO" id="GO:0003700">
    <property type="term" value="F:DNA-binding transcription factor activity"/>
    <property type="evidence" value="ECO:0007669"/>
    <property type="project" value="InterPro"/>
</dbReference>
<evidence type="ECO:0000313" key="22">
    <source>
        <dbReference type="Proteomes" id="UP000516437"/>
    </source>
</evidence>
<evidence type="ECO:0000256" key="10">
    <source>
        <dbReference type="ARBA" id="ARBA00022989"/>
    </source>
</evidence>
<keyword evidence="7 21" id="KW-0808">Transferase</keyword>
<comment type="caution">
    <text evidence="21">The sequence shown here is derived from an EMBL/GenBank/DDBJ whole genome shotgun (WGS) entry which is preliminary data.</text>
</comment>
<evidence type="ECO:0000256" key="12">
    <source>
        <dbReference type="ARBA" id="ARBA00023034"/>
    </source>
</evidence>
<comment type="cofactor">
    <cofactor evidence="1 18">
        <name>Mn(2+)</name>
        <dbReference type="ChEBI" id="CHEBI:29035"/>
    </cofactor>
</comment>
<keyword evidence="11" id="KW-0805">Transcription regulation</keyword>
<feature type="region of interest" description="Disordered" evidence="19">
    <location>
        <begin position="430"/>
        <end position="482"/>
    </location>
</feature>
<keyword evidence="17" id="KW-0539">Nucleus</keyword>
<reference evidence="21 22" key="1">
    <citation type="journal article" date="2019" name="Plant Biotechnol. J.">
        <title>The red bayberry genome and genetic basis of sex determination.</title>
        <authorList>
            <person name="Jia H.M."/>
            <person name="Jia H.J."/>
            <person name="Cai Q.L."/>
            <person name="Wang Y."/>
            <person name="Zhao H.B."/>
            <person name="Yang W.F."/>
            <person name="Wang G.Y."/>
            <person name="Li Y.H."/>
            <person name="Zhan D.L."/>
            <person name="Shen Y.T."/>
            <person name="Niu Q.F."/>
            <person name="Chang L."/>
            <person name="Qiu J."/>
            <person name="Zhao L."/>
            <person name="Xie H.B."/>
            <person name="Fu W.Y."/>
            <person name="Jin J."/>
            <person name="Li X.W."/>
            <person name="Jiao Y."/>
            <person name="Zhou C.C."/>
            <person name="Tu T."/>
            <person name="Chai C.Y."/>
            <person name="Gao J.L."/>
            <person name="Fan L.J."/>
            <person name="van de Weg E."/>
            <person name="Wang J.Y."/>
            <person name="Gao Z.S."/>
        </authorList>
    </citation>
    <scope>NUCLEOTIDE SEQUENCE [LARGE SCALE GENOMIC DNA]</scope>
    <source>
        <tissue evidence="21">Leaves</tissue>
    </source>
</reference>
<comment type="pathway">
    <text evidence="4">Protein modification; protein glycosylation.</text>
</comment>
<dbReference type="GO" id="GO:0003677">
    <property type="term" value="F:DNA binding"/>
    <property type="evidence" value="ECO:0007669"/>
    <property type="project" value="UniProtKB-KW"/>
</dbReference>
<dbReference type="InterPro" id="IPR004827">
    <property type="entry name" value="bZIP"/>
</dbReference>
<dbReference type="SMART" id="SM00338">
    <property type="entry name" value="BRLZ"/>
    <property type="match status" value="1"/>
</dbReference>
<evidence type="ECO:0000256" key="1">
    <source>
        <dbReference type="ARBA" id="ARBA00001936"/>
    </source>
</evidence>
<comment type="subcellular location">
    <subcellularLocation>
        <location evidence="3 18">Golgi apparatus membrane</location>
        <topology evidence="3 18">Single-pass type II membrane protein</topology>
    </subcellularLocation>
    <subcellularLocation>
        <location evidence="2">Nucleus</location>
    </subcellularLocation>
</comment>
<dbReference type="UniPathway" id="UPA00378"/>
<evidence type="ECO:0000313" key="21">
    <source>
        <dbReference type="EMBL" id="KAB1202801.1"/>
    </source>
</evidence>
<accession>A0A6A1UR93</accession>
<evidence type="ECO:0000256" key="3">
    <source>
        <dbReference type="ARBA" id="ARBA00004323"/>
    </source>
</evidence>
<dbReference type="CDD" id="cd14702">
    <property type="entry name" value="bZIP_plant_GBF1"/>
    <property type="match status" value="1"/>
</dbReference>
<dbReference type="PANTHER" id="PTHR11214:SF74">
    <property type="entry name" value="HYDROXYPROLINE O-GALACTOSYLTRANSFERASE HPGT1"/>
    <property type="match status" value="1"/>
</dbReference>
<evidence type="ECO:0000256" key="15">
    <source>
        <dbReference type="ARBA" id="ARBA00023163"/>
    </source>
</evidence>
<name>A0A6A1UR93_9ROSI</name>
<organism evidence="21 22">
    <name type="scientific">Morella rubra</name>
    <name type="common">Chinese bayberry</name>
    <dbReference type="NCBI Taxonomy" id="262757"/>
    <lineage>
        <taxon>Eukaryota</taxon>
        <taxon>Viridiplantae</taxon>
        <taxon>Streptophyta</taxon>
        <taxon>Embryophyta</taxon>
        <taxon>Tracheophyta</taxon>
        <taxon>Spermatophyta</taxon>
        <taxon>Magnoliopsida</taxon>
        <taxon>eudicotyledons</taxon>
        <taxon>Gunneridae</taxon>
        <taxon>Pentapetalae</taxon>
        <taxon>rosids</taxon>
        <taxon>fabids</taxon>
        <taxon>Fagales</taxon>
        <taxon>Myricaceae</taxon>
        <taxon>Morella</taxon>
    </lineage>
</organism>
<evidence type="ECO:0000256" key="13">
    <source>
        <dbReference type="ARBA" id="ARBA00023125"/>
    </source>
</evidence>
<dbReference type="Pfam" id="PF00170">
    <property type="entry name" value="bZIP_1"/>
    <property type="match status" value="1"/>
</dbReference>
<evidence type="ECO:0000256" key="6">
    <source>
        <dbReference type="ARBA" id="ARBA00022676"/>
    </source>
</evidence>
<evidence type="ECO:0000256" key="2">
    <source>
        <dbReference type="ARBA" id="ARBA00004123"/>
    </source>
</evidence>
<evidence type="ECO:0000256" key="7">
    <source>
        <dbReference type="ARBA" id="ARBA00022679"/>
    </source>
</evidence>
<feature type="domain" description="BZIP" evidence="20">
    <location>
        <begin position="324"/>
        <end position="387"/>
    </location>
</feature>
<dbReference type="PROSITE" id="PS50217">
    <property type="entry name" value="BZIP"/>
    <property type="match status" value="1"/>
</dbReference>
<evidence type="ECO:0000256" key="16">
    <source>
        <dbReference type="ARBA" id="ARBA00023211"/>
    </source>
</evidence>
<dbReference type="GO" id="GO:0000139">
    <property type="term" value="C:Golgi membrane"/>
    <property type="evidence" value="ECO:0007669"/>
    <property type="project" value="UniProtKB-SubCell"/>
</dbReference>
<keyword evidence="9" id="KW-0735">Signal-anchor</keyword>
<evidence type="ECO:0000256" key="11">
    <source>
        <dbReference type="ARBA" id="ARBA00023015"/>
    </source>
</evidence>
<keyword evidence="22" id="KW-1185">Reference proteome</keyword>
<feature type="region of interest" description="Disordered" evidence="19">
    <location>
        <begin position="303"/>
        <end position="347"/>
    </location>
</feature>
<dbReference type="InterPro" id="IPR045314">
    <property type="entry name" value="bZIP_plant_GBF1"/>
</dbReference>